<evidence type="ECO:0000259" key="1">
    <source>
        <dbReference type="Pfam" id="PF06114"/>
    </source>
</evidence>
<protein>
    <submittedName>
        <fullName evidence="2">ImmA/IrrE family metallo-endopeptidase</fullName>
    </submittedName>
</protein>
<comment type="caution">
    <text evidence="2">The sequence shown here is derived from an EMBL/GenBank/DDBJ whole genome shotgun (WGS) entry which is preliminary data.</text>
</comment>
<feature type="domain" description="IrrE N-terminal-like" evidence="1">
    <location>
        <begin position="35"/>
        <end position="124"/>
    </location>
</feature>
<accession>A0A229NZ69</accession>
<dbReference type="AlphaFoldDB" id="A0A229NZ69"/>
<dbReference type="Proteomes" id="UP000215145">
    <property type="component" value="Unassembled WGS sequence"/>
</dbReference>
<name>A0A229NZ69_9BACL</name>
<keyword evidence="3" id="KW-1185">Reference proteome</keyword>
<sequence>MSKYESLLRETPVLLSEQADLPDKIKGLYVETKAVQAILLSRSLRTSSEKACILAEELGHYYTSAGDITDQSTLVNRKQEKRARNWGFEKLIPLSELVRAYIGGCRNAFEIADFLEVTEEFLKESIFHYQEKYGQMIVLGRFTIYFDPLGVAEIFDTSKR</sequence>
<organism evidence="2 3">
    <name type="scientific">Paenibacillus herberti</name>
    <dbReference type="NCBI Taxonomy" id="1619309"/>
    <lineage>
        <taxon>Bacteria</taxon>
        <taxon>Bacillati</taxon>
        <taxon>Bacillota</taxon>
        <taxon>Bacilli</taxon>
        <taxon>Bacillales</taxon>
        <taxon>Paenibacillaceae</taxon>
        <taxon>Paenibacillus</taxon>
    </lineage>
</organism>
<proteinExistence type="predicted"/>
<dbReference type="InterPro" id="IPR010359">
    <property type="entry name" value="IrrE_HExxH"/>
</dbReference>
<dbReference type="OrthoDB" id="1707128at2"/>
<dbReference type="RefSeq" id="WP_089522039.1">
    <property type="nucleotide sequence ID" value="NZ_NMUQ01000001.1"/>
</dbReference>
<reference evidence="2 3" key="1">
    <citation type="submission" date="2017-07" db="EMBL/GenBank/DDBJ databases">
        <title>Paenibacillus herberti R33 genome sequencing and assembly.</title>
        <authorList>
            <person name="Su W."/>
        </authorList>
    </citation>
    <scope>NUCLEOTIDE SEQUENCE [LARGE SCALE GENOMIC DNA]</scope>
    <source>
        <strain evidence="2 3">R33</strain>
    </source>
</reference>
<dbReference type="EMBL" id="NMUQ01000001">
    <property type="protein sequence ID" value="OXM15212.1"/>
    <property type="molecule type" value="Genomic_DNA"/>
</dbReference>
<gene>
    <name evidence="2" type="ORF">CGZ75_00220</name>
</gene>
<dbReference type="Pfam" id="PF06114">
    <property type="entry name" value="Peptidase_M78"/>
    <property type="match status" value="1"/>
</dbReference>
<evidence type="ECO:0000313" key="2">
    <source>
        <dbReference type="EMBL" id="OXM15212.1"/>
    </source>
</evidence>
<evidence type="ECO:0000313" key="3">
    <source>
        <dbReference type="Proteomes" id="UP000215145"/>
    </source>
</evidence>